<dbReference type="GO" id="GO:0016810">
    <property type="term" value="F:hydrolase activity, acting on carbon-nitrogen (but not peptide) bonds"/>
    <property type="evidence" value="ECO:0007669"/>
    <property type="project" value="InterPro"/>
</dbReference>
<dbReference type="OrthoDB" id="432158at2759"/>
<dbReference type="Pfam" id="PF01522">
    <property type="entry name" value="Polysacc_deac_1"/>
    <property type="match status" value="1"/>
</dbReference>
<accession>A0A813A273</accession>
<dbReference type="GO" id="GO:0005975">
    <property type="term" value="P:carbohydrate metabolic process"/>
    <property type="evidence" value="ECO:0007669"/>
    <property type="project" value="InterPro"/>
</dbReference>
<evidence type="ECO:0000313" key="2">
    <source>
        <dbReference type="EMBL" id="CAE7849407.1"/>
    </source>
</evidence>
<dbReference type="SUPFAM" id="SSF88713">
    <property type="entry name" value="Glycoside hydrolase/deacetylase"/>
    <property type="match status" value="1"/>
</dbReference>
<gene>
    <name evidence="2" type="primary">nodB</name>
    <name evidence="2" type="ORF">SNEC2469_LOCUS26269</name>
</gene>
<dbReference type="Gene3D" id="3.90.1720.10">
    <property type="entry name" value="endopeptidase domain like (from Nostoc punctiforme)"/>
    <property type="match status" value="1"/>
</dbReference>
<proteinExistence type="predicted"/>
<dbReference type="InterPro" id="IPR011330">
    <property type="entry name" value="Glyco_hydro/deAcase_b/a-brl"/>
</dbReference>
<comment type="caution">
    <text evidence="2">The sequence shown here is derived from an EMBL/GenBank/DDBJ whole genome shotgun (WGS) entry which is preliminary data.</text>
</comment>
<keyword evidence="3" id="KW-1185">Reference proteome</keyword>
<dbReference type="AlphaFoldDB" id="A0A813A273"/>
<sequence length="909" mass="100848">STLTSLGPRNIITVLQGMLPQLANTTFYFSAADFPAVDGLVALTIDDGICRGGNWSASLLPEVLELLAGSSAKATFFLSSHYVRPKDLRRLASHGHELANHMPEDREYASWPVEEFREALDETDAVLRPFMRADARHWFRAPQAWLTSDMAVVLQARNMSHALGDCYADDWAIPDAFRVASVLLRQVQSGSVAVLHMPQRGFRQHTLEVLRHFLQGLAQRQLRAVTLSQLADAALLGQKPATGGAEDNEGQFSQSNHHGIGVLLALLATSFLCWPQQPRRLLTLSLSWSSSPLDAGWVTAENPEEDFNRWMSNAGLAAASQQGPVSLRDRLALRVLAFAVDVLPPSVLQDYEDELSQVSGIDLAAKRAWTGISEPEPEQCCAFFIRVFQPICLILCESPLTQSEEMIKEALAQQASSGEPLASSGGYSYWGFLPKFVDRVFPNRTTVTWSSRCWQQITASTVKSNGGWVLQVKVSKAKHVLCNEIFGFFTGAHFRVGSFPAPIGGTKTFTFDSEKLTESQIWDVDTLGIRVFTFQENPLATVRNILETALLFVPDQTRGVESYFAKRNVEFLRNYVGASLKPRKDPGGLLLNASDIRSGDFLGVLRLDGLDPMLAWGMGSHTGHTAVAIWEHGQLYVAESTINSSYWPTNGIQRTPYQQWIEQARAAGYSTVHAPLKEEYRSTFDESAANAFFHKYEGLEYGYHAMLTGWIDTLRNNYPCKPPYDTPEYEKQCLTWEFIEVAVPIITRYIPTLEKPFLLTWNQHVTGSSFSNLSATALYREARSKGMELGKIPAVPEPDGILYPSVFNNGTRAASIAMVCDVFVCSMWKAGGVFKAIDNDFSCIEQTNVDVYDLNVLEAPSARKDTCVHADPENPLCQLTGVYGLELPKLGTRPMYRHMCLGNLDPGVL</sequence>
<name>A0A813A273_9DINO</name>
<feature type="domain" description="NodB homology" evidence="1">
    <location>
        <begin position="39"/>
        <end position="151"/>
    </location>
</feature>
<dbReference type="EMBL" id="CAJNJA010053141">
    <property type="protein sequence ID" value="CAE7849407.1"/>
    <property type="molecule type" value="Genomic_DNA"/>
</dbReference>
<evidence type="ECO:0000259" key="1">
    <source>
        <dbReference type="Pfam" id="PF01522"/>
    </source>
</evidence>
<dbReference type="Proteomes" id="UP000601435">
    <property type="component" value="Unassembled WGS sequence"/>
</dbReference>
<dbReference type="Gene3D" id="3.20.20.370">
    <property type="entry name" value="Glycoside hydrolase/deacetylase"/>
    <property type="match status" value="1"/>
</dbReference>
<evidence type="ECO:0000313" key="3">
    <source>
        <dbReference type="Proteomes" id="UP000601435"/>
    </source>
</evidence>
<dbReference type="InterPro" id="IPR002509">
    <property type="entry name" value="NODB_dom"/>
</dbReference>
<reference evidence="2" key="1">
    <citation type="submission" date="2021-02" db="EMBL/GenBank/DDBJ databases">
        <authorList>
            <person name="Dougan E. K."/>
            <person name="Rhodes N."/>
            <person name="Thang M."/>
            <person name="Chan C."/>
        </authorList>
    </citation>
    <scope>NUCLEOTIDE SEQUENCE</scope>
</reference>
<feature type="non-terminal residue" evidence="2">
    <location>
        <position position="1"/>
    </location>
</feature>
<organism evidence="2 3">
    <name type="scientific">Symbiodinium necroappetens</name>
    <dbReference type="NCBI Taxonomy" id="1628268"/>
    <lineage>
        <taxon>Eukaryota</taxon>
        <taxon>Sar</taxon>
        <taxon>Alveolata</taxon>
        <taxon>Dinophyceae</taxon>
        <taxon>Suessiales</taxon>
        <taxon>Symbiodiniaceae</taxon>
        <taxon>Symbiodinium</taxon>
    </lineage>
</organism>
<protein>
    <submittedName>
        <fullName evidence="2">NodB protein</fullName>
    </submittedName>
</protein>
<dbReference type="PANTHER" id="PTHR31354:SF2">
    <property type="entry name" value="OS01G0793500 PROTEIN"/>
    <property type="match status" value="1"/>
</dbReference>
<dbReference type="PANTHER" id="PTHR31354">
    <property type="entry name" value="OS01G0793500 PROTEIN"/>
    <property type="match status" value="1"/>
</dbReference>